<dbReference type="Proteomes" id="UP000470875">
    <property type="component" value="Unassembled WGS sequence"/>
</dbReference>
<reference evidence="7 8" key="1">
    <citation type="submission" date="2019-08" db="EMBL/GenBank/DDBJ databases">
        <title>In-depth cultivation of the pig gut microbiome towards novel bacterial diversity and tailored functional studies.</title>
        <authorList>
            <person name="Wylensek D."/>
            <person name="Hitch T.C.A."/>
            <person name="Clavel T."/>
        </authorList>
    </citation>
    <scope>NUCLEOTIDE SEQUENCE [LARGE SCALE GENOMIC DNA]</scope>
    <source>
        <strain evidence="7 8">WB03_NA08</strain>
    </source>
</reference>
<evidence type="ECO:0000256" key="1">
    <source>
        <dbReference type="ARBA" id="ARBA00006594"/>
    </source>
</evidence>
<name>A0A6N7W8P9_9ACTO</name>
<dbReference type="PROSITE" id="PS00092">
    <property type="entry name" value="N6_MTASE"/>
    <property type="match status" value="1"/>
</dbReference>
<keyword evidence="8" id="KW-1185">Reference proteome</keyword>
<dbReference type="InterPro" id="IPR029063">
    <property type="entry name" value="SAM-dependent_MTases_sf"/>
</dbReference>
<evidence type="ECO:0000313" key="7">
    <source>
        <dbReference type="EMBL" id="MSS84812.1"/>
    </source>
</evidence>
<dbReference type="SUPFAM" id="SSF53335">
    <property type="entry name" value="S-adenosyl-L-methionine-dependent methyltransferases"/>
    <property type="match status" value="1"/>
</dbReference>
<dbReference type="EMBL" id="VULO01000009">
    <property type="protein sequence ID" value="MSS84812.1"/>
    <property type="molecule type" value="Genomic_DNA"/>
</dbReference>
<dbReference type="Pfam" id="PF01555">
    <property type="entry name" value="N6_N4_Mtase"/>
    <property type="match status" value="1"/>
</dbReference>
<evidence type="ECO:0000259" key="6">
    <source>
        <dbReference type="Pfam" id="PF12564"/>
    </source>
</evidence>
<dbReference type="GO" id="GO:0003677">
    <property type="term" value="F:DNA binding"/>
    <property type="evidence" value="ECO:0007669"/>
    <property type="project" value="InterPro"/>
</dbReference>
<dbReference type="AlphaFoldDB" id="A0A6N7W8P9"/>
<keyword evidence="4" id="KW-0949">S-adenosyl-L-methionine</keyword>
<dbReference type="GO" id="GO:0008170">
    <property type="term" value="F:N-methyltransferase activity"/>
    <property type="evidence" value="ECO:0007669"/>
    <property type="project" value="InterPro"/>
</dbReference>
<keyword evidence="2 7" id="KW-0489">Methyltransferase</keyword>
<dbReference type="InterPro" id="IPR022221">
    <property type="entry name" value="TypeIII_RM_meth"/>
</dbReference>
<gene>
    <name evidence="7" type="ORF">FYJ24_08550</name>
</gene>
<dbReference type="InterPro" id="IPR002941">
    <property type="entry name" value="DNA_methylase_N4/N6"/>
</dbReference>
<organism evidence="7 8">
    <name type="scientific">Scrofimicrobium canadense</name>
    <dbReference type="NCBI Taxonomy" id="2652290"/>
    <lineage>
        <taxon>Bacteria</taxon>
        <taxon>Bacillati</taxon>
        <taxon>Actinomycetota</taxon>
        <taxon>Actinomycetes</taxon>
        <taxon>Actinomycetales</taxon>
        <taxon>Actinomycetaceae</taxon>
        <taxon>Scrofimicrobium</taxon>
    </lineage>
</organism>
<comment type="caution">
    <text evidence="7">The sequence shown here is derived from an EMBL/GenBank/DDBJ whole genome shotgun (WGS) entry which is preliminary data.</text>
</comment>
<evidence type="ECO:0000313" key="8">
    <source>
        <dbReference type="Proteomes" id="UP000470875"/>
    </source>
</evidence>
<evidence type="ECO:0000256" key="2">
    <source>
        <dbReference type="ARBA" id="ARBA00022603"/>
    </source>
</evidence>
<dbReference type="InterPro" id="IPR002295">
    <property type="entry name" value="N4/N6-MTase_EcoPI_Mod-like"/>
</dbReference>
<dbReference type="InterPro" id="IPR002052">
    <property type="entry name" value="DNA_methylase_N6_adenine_CS"/>
</dbReference>
<sequence>MPPRIPQHLQLDGARTALQHDDAANNRLQRSFQTGGRTANNNPIYPGRGHTMTFLQELETVLKGDERFVSQDGQLLKPRVQDAVNQLDAQLIRRLMASPVLKEHFFKDVDGVTIFDQEKFMWVVNSKEFLPDSYTSYRNKIGLSANDNDLLTSSNEVALVWPYKDCMLEGGQDKEDEKRDEIFYNETLAPDEVGRLLAPKAFRNATRYSAEGEEHVTEFDKNDNLIIKGNNLLALSSLLERYEGQVKCIYIDPPYNTGTDSFGYNDRFNHSTWLTFMKNRLELARRLLRSDGFIFVQSDDNEQAYLKVLMDEVFGADNFINVISVKTKVGGVSGSSIGKSLRDELEYINIYYKNRSSENASINPTYVFTNLEEHIQAYEDSGKSWKYTSVLTRLEGKTLLHENVDTGERLFGYSHVETASVRAFAKELGISEAEVYRTHADKIFQTTNAQSSVRGRVMKLAEQFDEFEMVGFEYTPTKGKNEGIVTEILYKGAQQRMMMFLSDAVVERDGSYQYRDRVGTLWTDLQYNNLTKEGSVSFPNGKKPETLVERVMLLATQPNDITLDFFLGSGTTAAVAHKMGRRYIGIEQMDYISSVTIPRLQKVIGGEQGGVSKAQDWKGGGSFVFVELAEQGEQLMRELQGATTTEQVQEVLYRATERGLLRPSVLPDQLAASSTEFEQLSLDEQKRAVAELIDKNRLYVNASEAEDTELGLSDADIAFTKSFYRKGE</sequence>
<feature type="domain" description="DNA methylase N-4/N-6" evidence="5">
    <location>
        <begin position="246"/>
        <end position="592"/>
    </location>
</feature>
<dbReference type="PRINTS" id="PR00508">
    <property type="entry name" value="S21N4MTFRASE"/>
</dbReference>
<dbReference type="Pfam" id="PF12564">
    <property type="entry name" value="TypeIII_RM_meth"/>
    <property type="match status" value="1"/>
</dbReference>
<dbReference type="GO" id="GO:0032259">
    <property type="term" value="P:methylation"/>
    <property type="evidence" value="ECO:0007669"/>
    <property type="project" value="UniProtKB-KW"/>
</dbReference>
<feature type="domain" description="Type III restriction/modification enzyme methylation subunit" evidence="6">
    <location>
        <begin position="88"/>
        <end position="143"/>
    </location>
</feature>
<proteinExistence type="inferred from homology"/>
<evidence type="ECO:0000256" key="3">
    <source>
        <dbReference type="ARBA" id="ARBA00022679"/>
    </source>
</evidence>
<dbReference type="PIRSF" id="PIRSF015855">
    <property type="entry name" value="TypeIII_Mtase_mKpnI"/>
    <property type="match status" value="1"/>
</dbReference>
<keyword evidence="3 7" id="KW-0808">Transferase</keyword>
<evidence type="ECO:0000259" key="5">
    <source>
        <dbReference type="Pfam" id="PF01555"/>
    </source>
</evidence>
<protein>
    <submittedName>
        <fullName evidence="7">Site-specific DNA-methyltransferase</fullName>
    </submittedName>
</protein>
<dbReference type="Gene3D" id="3.40.50.150">
    <property type="entry name" value="Vaccinia Virus protein VP39"/>
    <property type="match status" value="1"/>
</dbReference>
<comment type="similarity">
    <text evidence="1">Belongs to the N(4)/N(6)-methyltransferase family.</text>
</comment>
<evidence type="ECO:0000256" key="4">
    <source>
        <dbReference type="ARBA" id="ARBA00022691"/>
    </source>
</evidence>
<dbReference type="InterPro" id="IPR001091">
    <property type="entry name" value="RM_Methyltransferase"/>
</dbReference>
<accession>A0A6N7W8P9</accession>